<evidence type="ECO:0000256" key="2">
    <source>
        <dbReference type="ARBA" id="ARBA00022771"/>
    </source>
</evidence>
<dbReference type="EMBL" id="JAIWYP010000010">
    <property type="protein sequence ID" value="KAH3746583.1"/>
    <property type="molecule type" value="Genomic_DNA"/>
</dbReference>
<dbReference type="Pfam" id="PF02892">
    <property type="entry name" value="zf-BED"/>
    <property type="match status" value="1"/>
</dbReference>
<evidence type="ECO:0000313" key="5">
    <source>
        <dbReference type="EMBL" id="KAH3746583.1"/>
    </source>
</evidence>
<reference evidence="5" key="1">
    <citation type="journal article" date="2019" name="bioRxiv">
        <title>The Genome of the Zebra Mussel, Dreissena polymorpha: A Resource for Invasive Species Research.</title>
        <authorList>
            <person name="McCartney M.A."/>
            <person name="Auch B."/>
            <person name="Kono T."/>
            <person name="Mallez S."/>
            <person name="Zhang Y."/>
            <person name="Obille A."/>
            <person name="Becker A."/>
            <person name="Abrahante J.E."/>
            <person name="Garbe J."/>
            <person name="Badalamenti J.P."/>
            <person name="Herman A."/>
            <person name="Mangelson H."/>
            <person name="Liachko I."/>
            <person name="Sullivan S."/>
            <person name="Sone E.D."/>
            <person name="Koren S."/>
            <person name="Silverstein K.A.T."/>
            <person name="Beckman K.B."/>
            <person name="Gohl D.M."/>
        </authorList>
    </citation>
    <scope>NUCLEOTIDE SEQUENCE</scope>
    <source>
        <strain evidence="5">Duluth1</strain>
        <tissue evidence="5">Whole animal</tissue>
    </source>
</reference>
<keyword evidence="3" id="KW-0862">Zinc</keyword>
<dbReference type="InterPro" id="IPR036236">
    <property type="entry name" value="Znf_C2H2_sf"/>
</dbReference>
<accession>A0A9D4DCP0</accession>
<evidence type="ECO:0000313" key="6">
    <source>
        <dbReference type="Proteomes" id="UP000828390"/>
    </source>
</evidence>
<feature type="domain" description="BED-type" evidence="4">
    <location>
        <begin position="5"/>
        <end position="47"/>
    </location>
</feature>
<reference evidence="5" key="2">
    <citation type="submission" date="2020-11" db="EMBL/GenBank/DDBJ databases">
        <authorList>
            <person name="McCartney M.A."/>
            <person name="Auch B."/>
            <person name="Kono T."/>
            <person name="Mallez S."/>
            <person name="Becker A."/>
            <person name="Gohl D.M."/>
            <person name="Silverstein K.A.T."/>
            <person name="Koren S."/>
            <person name="Bechman K.B."/>
            <person name="Herman A."/>
            <person name="Abrahante J.E."/>
            <person name="Garbe J."/>
        </authorList>
    </citation>
    <scope>NUCLEOTIDE SEQUENCE</scope>
    <source>
        <strain evidence="5">Duluth1</strain>
        <tissue evidence="5">Whole animal</tissue>
    </source>
</reference>
<evidence type="ECO:0000259" key="4">
    <source>
        <dbReference type="Pfam" id="PF02892"/>
    </source>
</evidence>
<protein>
    <recommendedName>
        <fullName evidence="4">BED-type domain-containing protein</fullName>
    </recommendedName>
</protein>
<comment type="caution">
    <text evidence="5">The sequence shown here is derived from an EMBL/GenBank/DDBJ whole genome shotgun (WGS) entry which is preliminary data.</text>
</comment>
<dbReference type="SUPFAM" id="SSF57667">
    <property type="entry name" value="beta-beta-alpha zinc fingers"/>
    <property type="match status" value="1"/>
</dbReference>
<dbReference type="InterPro" id="IPR003656">
    <property type="entry name" value="Znf_BED"/>
</dbReference>
<evidence type="ECO:0000256" key="1">
    <source>
        <dbReference type="ARBA" id="ARBA00022723"/>
    </source>
</evidence>
<gene>
    <name evidence="5" type="ORF">DPMN_180992</name>
</gene>
<keyword evidence="6" id="KW-1185">Reference proteome</keyword>
<dbReference type="SMART" id="SM00614">
    <property type="entry name" value="ZnF_BED"/>
    <property type="match status" value="1"/>
</dbReference>
<sequence>MPLSSDAWKFFKRAADKKSATCILCPTTLSLHGGTSNFRNHMRFKHPADFRCEPSPVMQTSLDCYVNTPKKMTGSESESITIFLA</sequence>
<keyword evidence="2" id="KW-0863">Zinc-finger</keyword>
<dbReference type="AlphaFoldDB" id="A0A9D4DCP0"/>
<name>A0A9D4DCP0_DREPO</name>
<organism evidence="5 6">
    <name type="scientific">Dreissena polymorpha</name>
    <name type="common">Zebra mussel</name>
    <name type="synonym">Mytilus polymorpha</name>
    <dbReference type="NCBI Taxonomy" id="45954"/>
    <lineage>
        <taxon>Eukaryota</taxon>
        <taxon>Metazoa</taxon>
        <taxon>Spiralia</taxon>
        <taxon>Lophotrochozoa</taxon>
        <taxon>Mollusca</taxon>
        <taxon>Bivalvia</taxon>
        <taxon>Autobranchia</taxon>
        <taxon>Heteroconchia</taxon>
        <taxon>Euheterodonta</taxon>
        <taxon>Imparidentia</taxon>
        <taxon>Neoheterodontei</taxon>
        <taxon>Myida</taxon>
        <taxon>Dreissenoidea</taxon>
        <taxon>Dreissenidae</taxon>
        <taxon>Dreissena</taxon>
    </lineage>
</organism>
<proteinExistence type="predicted"/>
<dbReference type="GO" id="GO:0008270">
    <property type="term" value="F:zinc ion binding"/>
    <property type="evidence" value="ECO:0007669"/>
    <property type="project" value="UniProtKB-KW"/>
</dbReference>
<dbReference type="GO" id="GO:0003677">
    <property type="term" value="F:DNA binding"/>
    <property type="evidence" value="ECO:0007669"/>
    <property type="project" value="InterPro"/>
</dbReference>
<keyword evidence="1" id="KW-0479">Metal-binding</keyword>
<evidence type="ECO:0000256" key="3">
    <source>
        <dbReference type="ARBA" id="ARBA00022833"/>
    </source>
</evidence>
<dbReference type="Proteomes" id="UP000828390">
    <property type="component" value="Unassembled WGS sequence"/>
</dbReference>